<evidence type="ECO:0000256" key="6">
    <source>
        <dbReference type="RuleBase" id="RU368020"/>
    </source>
</evidence>
<dbReference type="PRINTS" id="PR00352">
    <property type="entry name" value="3FE4SFRDOXIN"/>
</dbReference>
<evidence type="ECO:0000256" key="1">
    <source>
        <dbReference type="ARBA" id="ARBA00022448"/>
    </source>
</evidence>
<dbReference type="PROSITE" id="PS51379">
    <property type="entry name" value="4FE4S_FER_2"/>
    <property type="match status" value="1"/>
</dbReference>
<keyword evidence="3 6" id="KW-0249">Electron transport</keyword>
<keyword evidence="1 6" id="KW-0813">Transport</keyword>
<evidence type="ECO:0000313" key="8">
    <source>
        <dbReference type="EMBL" id="OGD66208.1"/>
    </source>
</evidence>
<comment type="function">
    <text evidence="6">Ferredoxins are iron-sulfur proteins that transfer electrons in a wide variety of metabolic reactions.</text>
</comment>
<dbReference type="STRING" id="1797469.A3F08_03145"/>
<dbReference type="Proteomes" id="UP000176451">
    <property type="component" value="Unassembled WGS sequence"/>
</dbReference>
<dbReference type="InterPro" id="IPR017900">
    <property type="entry name" value="4Fe4S_Fe_S_CS"/>
</dbReference>
<gene>
    <name evidence="8" type="ORF">A3F08_03145</name>
</gene>
<dbReference type="GO" id="GO:0009055">
    <property type="term" value="F:electron transfer activity"/>
    <property type="evidence" value="ECO:0007669"/>
    <property type="project" value="UniProtKB-UniRule"/>
</dbReference>
<dbReference type="AlphaFoldDB" id="A0A1F5EFP1"/>
<dbReference type="Pfam" id="PF13370">
    <property type="entry name" value="Fer4_13"/>
    <property type="match status" value="1"/>
</dbReference>
<organism evidence="8 9">
    <name type="scientific">Candidatus Berkelbacteria bacterium RIFCSPHIGHO2_12_FULL_36_9</name>
    <dbReference type="NCBI Taxonomy" id="1797469"/>
    <lineage>
        <taxon>Bacteria</taxon>
        <taxon>Candidatus Berkelbacteria</taxon>
    </lineage>
</organism>
<sequence length="63" mass="6687">MKKVTVDKDLCIGCGTCVSLCPAVFELKDDMKAHVKAGADLTKNESCIKESVDACPVQAISVE</sequence>
<dbReference type="InterPro" id="IPR051269">
    <property type="entry name" value="Fe-S_cluster_ET"/>
</dbReference>
<name>A0A1F5EFP1_9BACT</name>
<evidence type="ECO:0000256" key="5">
    <source>
        <dbReference type="ARBA" id="ARBA00023014"/>
    </source>
</evidence>
<dbReference type="PANTHER" id="PTHR36923">
    <property type="entry name" value="FERREDOXIN"/>
    <property type="match status" value="1"/>
</dbReference>
<evidence type="ECO:0000259" key="7">
    <source>
        <dbReference type="PROSITE" id="PS51379"/>
    </source>
</evidence>
<dbReference type="InterPro" id="IPR001080">
    <property type="entry name" value="3Fe4S_ferredoxin"/>
</dbReference>
<evidence type="ECO:0000256" key="3">
    <source>
        <dbReference type="ARBA" id="ARBA00022982"/>
    </source>
</evidence>
<keyword evidence="5 6" id="KW-0411">Iron-sulfur</keyword>
<dbReference type="PROSITE" id="PS00198">
    <property type="entry name" value="4FE4S_FER_1"/>
    <property type="match status" value="1"/>
</dbReference>
<feature type="domain" description="4Fe-4S ferredoxin-type" evidence="7">
    <location>
        <begin position="2"/>
        <end position="30"/>
    </location>
</feature>
<dbReference type="GO" id="GO:0051536">
    <property type="term" value="F:iron-sulfur cluster binding"/>
    <property type="evidence" value="ECO:0007669"/>
    <property type="project" value="UniProtKB-KW"/>
</dbReference>
<reference evidence="8 9" key="1">
    <citation type="journal article" date="2016" name="Nat. Commun.">
        <title>Thousands of microbial genomes shed light on interconnected biogeochemical processes in an aquifer system.</title>
        <authorList>
            <person name="Anantharaman K."/>
            <person name="Brown C.T."/>
            <person name="Hug L.A."/>
            <person name="Sharon I."/>
            <person name="Castelle C.J."/>
            <person name="Probst A.J."/>
            <person name="Thomas B.C."/>
            <person name="Singh A."/>
            <person name="Wilkins M.J."/>
            <person name="Karaoz U."/>
            <person name="Brodie E.L."/>
            <person name="Williams K.H."/>
            <person name="Hubbard S.S."/>
            <person name="Banfield J.F."/>
        </authorList>
    </citation>
    <scope>NUCLEOTIDE SEQUENCE [LARGE SCALE GENOMIC DNA]</scope>
</reference>
<dbReference type="GO" id="GO:0005506">
    <property type="term" value="F:iron ion binding"/>
    <property type="evidence" value="ECO:0007669"/>
    <property type="project" value="UniProtKB-UniRule"/>
</dbReference>
<keyword evidence="2 6" id="KW-0479">Metal-binding</keyword>
<dbReference type="PANTHER" id="PTHR36923:SF3">
    <property type="entry name" value="FERREDOXIN"/>
    <property type="match status" value="1"/>
</dbReference>
<evidence type="ECO:0000256" key="2">
    <source>
        <dbReference type="ARBA" id="ARBA00022723"/>
    </source>
</evidence>
<dbReference type="Gene3D" id="3.30.70.20">
    <property type="match status" value="1"/>
</dbReference>
<keyword evidence="4 6" id="KW-0408">Iron</keyword>
<dbReference type="InterPro" id="IPR017896">
    <property type="entry name" value="4Fe4S_Fe-S-bd"/>
</dbReference>
<dbReference type="SUPFAM" id="SSF54862">
    <property type="entry name" value="4Fe-4S ferredoxins"/>
    <property type="match status" value="1"/>
</dbReference>
<protein>
    <recommendedName>
        <fullName evidence="6">Ferredoxin</fullName>
    </recommendedName>
</protein>
<proteinExistence type="predicted"/>
<comment type="caution">
    <text evidence="8">The sequence shown here is derived from an EMBL/GenBank/DDBJ whole genome shotgun (WGS) entry which is preliminary data.</text>
</comment>
<accession>A0A1F5EFP1</accession>
<evidence type="ECO:0000313" key="9">
    <source>
        <dbReference type="Proteomes" id="UP000176451"/>
    </source>
</evidence>
<evidence type="ECO:0000256" key="4">
    <source>
        <dbReference type="ARBA" id="ARBA00023004"/>
    </source>
</evidence>
<dbReference type="EMBL" id="MEZV01000042">
    <property type="protein sequence ID" value="OGD66208.1"/>
    <property type="molecule type" value="Genomic_DNA"/>
</dbReference>